<sequence length="136" mass="16057">MTSLQAELPHLTLWPVKTTMAMAERSIAGGKRHSFSKRVLMDLLQIHLHRDILKYASRLMQESSPVICRLRTNAKQRSYTRQLKKELYDIELNQMKALDGIRIHRIFTKDLTVPINLDPLTQEQRYKIETVLDRDW</sequence>
<protein>
    <submittedName>
        <fullName evidence="1">Uncharacterized protein</fullName>
    </submittedName>
</protein>
<gene>
    <name evidence="1" type="ORF">TPSB3V08_LOCUS10673</name>
</gene>
<proteinExistence type="predicted"/>
<organism evidence="1">
    <name type="scientific">Timema poppense</name>
    <name type="common">Walking stick</name>
    <dbReference type="NCBI Taxonomy" id="170557"/>
    <lineage>
        <taxon>Eukaryota</taxon>
        <taxon>Metazoa</taxon>
        <taxon>Ecdysozoa</taxon>
        <taxon>Arthropoda</taxon>
        <taxon>Hexapoda</taxon>
        <taxon>Insecta</taxon>
        <taxon>Pterygota</taxon>
        <taxon>Neoptera</taxon>
        <taxon>Polyneoptera</taxon>
        <taxon>Phasmatodea</taxon>
        <taxon>Timematodea</taxon>
        <taxon>Timematoidea</taxon>
        <taxon>Timematidae</taxon>
        <taxon>Timema</taxon>
    </lineage>
</organism>
<dbReference type="EMBL" id="OD010133">
    <property type="protein sequence ID" value="CAD7415937.1"/>
    <property type="molecule type" value="Genomic_DNA"/>
</dbReference>
<accession>A0A7R9DMA4</accession>
<dbReference type="InterPro" id="IPR032004">
    <property type="entry name" value="DUF4790"/>
</dbReference>
<reference evidence="1" key="1">
    <citation type="submission" date="2020-11" db="EMBL/GenBank/DDBJ databases">
        <authorList>
            <person name="Tran Van P."/>
        </authorList>
    </citation>
    <scope>NUCLEOTIDE SEQUENCE</scope>
</reference>
<dbReference type="AlphaFoldDB" id="A0A7R9DMA4"/>
<dbReference type="Pfam" id="PF16037">
    <property type="entry name" value="DUF4790"/>
    <property type="match status" value="1"/>
</dbReference>
<evidence type="ECO:0000313" key="1">
    <source>
        <dbReference type="EMBL" id="CAD7415937.1"/>
    </source>
</evidence>
<name>A0A7R9DMA4_TIMPO</name>